<organism evidence="2 3">
    <name type="scientific">Oceanibaculum pacificum</name>
    <dbReference type="NCBI Taxonomy" id="580166"/>
    <lineage>
        <taxon>Bacteria</taxon>
        <taxon>Pseudomonadati</taxon>
        <taxon>Pseudomonadota</taxon>
        <taxon>Alphaproteobacteria</taxon>
        <taxon>Rhodospirillales</taxon>
        <taxon>Oceanibaculaceae</taxon>
        <taxon>Oceanibaculum</taxon>
    </lineage>
</organism>
<sequence length="62" mass="6718">MSKRKSDFWHVFAAPTLMAALSLVGLVAALVGDGAWDGVSWLTLGIPVAVMGWYMVRPARRS</sequence>
<accession>A0A154W3Y1</accession>
<evidence type="ECO:0000313" key="2">
    <source>
        <dbReference type="EMBL" id="KZD08173.1"/>
    </source>
</evidence>
<proteinExistence type="predicted"/>
<dbReference type="EMBL" id="LPXN01000107">
    <property type="protein sequence ID" value="KZD08173.1"/>
    <property type="molecule type" value="Genomic_DNA"/>
</dbReference>
<keyword evidence="1" id="KW-0812">Transmembrane</keyword>
<evidence type="ECO:0000256" key="1">
    <source>
        <dbReference type="SAM" id="Phobius"/>
    </source>
</evidence>
<feature type="transmembrane region" description="Helical" evidence="1">
    <location>
        <begin position="12"/>
        <end position="32"/>
    </location>
</feature>
<protein>
    <recommendedName>
        <fullName evidence="4">DUF4175 domain-containing protein</fullName>
    </recommendedName>
</protein>
<keyword evidence="3" id="KW-1185">Reference proteome</keyword>
<dbReference type="RefSeq" id="WP_067556000.1">
    <property type="nucleotide sequence ID" value="NZ_LPXN01000107.1"/>
</dbReference>
<feature type="transmembrane region" description="Helical" evidence="1">
    <location>
        <begin position="38"/>
        <end position="56"/>
    </location>
</feature>
<keyword evidence="1" id="KW-1133">Transmembrane helix</keyword>
<dbReference type="AlphaFoldDB" id="A0A154W3Y1"/>
<keyword evidence="1" id="KW-0472">Membrane</keyword>
<gene>
    <name evidence="2" type="ORF">AUP43_08730</name>
</gene>
<dbReference type="Proteomes" id="UP000076400">
    <property type="component" value="Unassembled WGS sequence"/>
</dbReference>
<name>A0A154W3Y1_9PROT</name>
<evidence type="ECO:0000313" key="3">
    <source>
        <dbReference type="Proteomes" id="UP000076400"/>
    </source>
</evidence>
<comment type="caution">
    <text evidence="2">The sequence shown here is derived from an EMBL/GenBank/DDBJ whole genome shotgun (WGS) entry which is preliminary data.</text>
</comment>
<evidence type="ECO:0008006" key="4">
    <source>
        <dbReference type="Google" id="ProtNLM"/>
    </source>
</evidence>
<reference evidence="2 3" key="1">
    <citation type="submission" date="2015-12" db="EMBL/GenBank/DDBJ databases">
        <title>Genome sequence of Oceanibaculum pacificum MCCC 1A02656.</title>
        <authorList>
            <person name="Lu L."/>
            <person name="Lai Q."/>
            <person name="Shao Z."/>
            <person name="Qian P."/>
        </authorList>
    </citation>
    <scope>NUCLEOTIDE SEQUENCE [LARGE SCALE GENOMIC DNA]</scope>
    <source>
        <strain evidence="2 3">MCCC 1A02656</strain>
    </source>
</reference>